<dbReference type="PANTHER" id="PTHR36220">
    <property type="entry name" value="UNNAMED PRODUCT"/>
    <property type="match status" value="1"/>
</dbReference>
<name>A0A383BH93_9ZZZZ</name>
<organism evidence="1">
    <name type="scientific">marine metagenome</name>
    <dbReference type="NCBI Taxonomy" id="408172"/>
    <lineage>
        <taxon>unclassified sequences</taxon>
        <taxon>metagenomes</taxon>
        <taxon>ecological metagenomes</taxon>
    </lineage>
</organism>
<dbReference type="EMBL" id="UINC01200558">
    <property type="protein sequence ID" value="SVE19497.1"/>
    <property type="molecule type" value="Genomic_DNA"/>
</dbReference>
<accession>A0A383BH93</accession>
<gene>
    <name evidence="1" type="ORF">METZ01_LOCUS472351</name>
</gene>
<dbReference type="AlphaFoldDB" id="A0A383BH93"/>
<evidence type="ECO:0000313" key="1">
    <source>
        <dbReference type="EMBL" id="SVE19497.1"/>
    </source>
</evidence>
<protein>
    <submittedName>
        <fullName evidence="1">Uncharacterized protein</fullName>
    </submittedName>
</protein>
<sequence length="246" mass="24171">IGDDYSGGNNIDQTLGSSDDFGYSVSLDGTLLAVGAAGGDGSGDSTSDSGEVYLYTFSNSTFSGGELDATIGAGYTGGSNVNESLESSDLFGTAVSLDGSQLAVGAFFGDGSGNSTSNSGEVYLYIIPSISTSISDAVFGTNAGDDLTLTTGTITTLLSAATNVVLQANNDITVSEAITAANGSGDGGNLTMQAGRSLLINANITTDNGNLILTANDTAGNGVVDAQRDSGAAVITLASGTTVNTG</sequence>
<reference evidence="1" key="1">
    <citation type="submission" date="2018-05" db="EMBL/GenBank/DDBJ databases">
        <authorList>
            <person name="Lanie J.A."/>
            <person name="Ng W.-L."/>
            <person name="Kazmierczak K.M."/>
            <person name="Andrzejewski T.M."/>
            <person name="Davidsen T.M."/>
            <person name="Wayne K.J."/>
            <person name="Tettelin H."/>
            <person name="Glass J.I."/>
            <person name="Rusch D."/>
            <person name="Podicherti R."/>
            <person name="Tsui H.-C.T."/>
            <person name="Winkler M.E."/>
        </authorList>
    </citation>
    <scope>NUCLEOTIDE SEQUENCE</scope>
</reference>
<dbReference type="PANTHER" id="PTHR36220:SF1">
    <property type="entry name" value="GAMMA TUBULIN COMPLEX COMPONENT C-TERMINAL DOMAIN-CONTAINING PROTEIN"/>
    <property type="match status" value="1"/>
</dbReference>
<dbReference type="Pfam" id="PF14312">
    <property type="entry name" value="FG-GAP_2"/>
    <property type="match status" value="2"/>
</dbReference>
<dbReference type="InterPro" id="IPR013517">
    <property type="entry name" value="FG-GAP"/>
</dbReference>
<feature type="non-terminal residue" evidence="1">
    <location>
        <position position="246"/>
    </location>
</feature>
<proteinExistence type="predicted"/>
<feature type="non-terminal residue" evidence="1">
    <location>
        <position position="1"/>
    </location>
</feature>